<evidence type="ECO:0000256" key="2">
    <source>
        <dbReference type="ARBA" id="ARBA00022448"/>
    </source>
</evidence>
<dbReference type="PANTHER" id="PTHR30614">
    <property type="entry name" value="MEMBRANE COMPONENT OF AMINO ACID ABC TRANSPORTER"/>
    <property type="match status" value="1"/>
</dbReference>
<dbReference type="EMBL" id="WMBA01000036">
    <property type="protein sequence ID" value="MTD56575.1"/>
    <property type="molecule type" value="Genomic_DNA"/>
</dbReference>
<evidence type="ECO:0000259" key="9">
    <source>
        <dbReference type="PROSITE" id="PS50928"/>
    </source>
</evidence>
<comment type="similarity">
    <text evidence="8">Belongs to the binding-protein-dependent transport system permease family.</text>
</comment>
<dbReference type="GO" id="GO:0006865">
    <property type="term" value="P:amino acid transport"/>
    <property type="evidence" value="ECO:0007669"/>
    <property type="project" value="UniProtKB-KW"/>
</dbReference>
<keyword evidence="4 8" id="KW-0812">Transmembrane</keyword>
<dbReference type="GO" id="GO:0022857">
    <property type="term" value="F:transmembrane transporter activity"/>
    <property type="evidence" value="ECO:0007669"/>
    <property type="project" value="InterPro"/>
</dbReference>
<proteinExistence type="inferred from homology"/>
<dbReference type="InterPro" id="IPR035906">
    <property type="entry name" value="MetI-like_sf"/>
</dbReference>
<evidence type="ECO:0000313" key="10">
    <source>
        <dbReference type="EMBL" id="MTD56575.1"/>
    </source>
</evidence>
<name>A0A6N7YU40_9PSEU</name>
<comment type="subcellular location">
    <subcellularLocation>
        <location evidence="1 8">Cell membrane</location>
        <topology evidence="1 8">Multi-pass membrane protein</topology>
    </subcellularLocation>
</comment>
<dbReference type="InterPro" id="IPR010065">
    <property type="entry name" value="AA_ABC_transptr_permease_3TM"/>
</dbReference>
<keyword evidence="3" id="KW-1003">Cell membrane</keyword>
<dbReference type="PANTHER" id="PTHR30614:SF1">
    <property type="entry name" value="GLUTAMATE_ASPARTATE IMPORT PERMEASE PROTEIN GLTK"/>
    <property type="match status" value="1"/>
</dbReference>
<dbReference type="InterPro" id="IPR000515">
    <property type="entry name" value="MetI-like"/>
</dbReference>
<dbReference type="FunFam" id="1.10.3720.10:FF:000006">
    <property type="entry name" value="Glutamate/aspartate ABC transporter, permease protein GltK"/>
    <property type="match status" value="1"/>
</dbReference>
<dbReference type="SUPFAM" id="SSF161098">
    <property type="entry name" value="MetI-like"/>
    <property type="match status" value="1"/>
</dbReference>
<dbReference type="InterPro" id="IPR043429">
    <property type="entry name" value="ArtM/GltK/GlnP/TcyL/YhdX-like"/>
</dbReference>
<keyword evidence="7 8" id="KW-0472">Membrane</keyword>
<evidence type="ECO:0000256" key="8">
    <source>
        <dbReference type="RuleBase" id="RU363032"/>
    </source>
</evidence>
<evidence type="ECO:0000256" key="5">
    <source>
        <dbReference type="ARBA" id="ARBA00022970"/>
    </source>
</evidence>
<dbReference type="AlphaFoldDB" id="A0A6N7YU40"/>
<evidence type="ECO:0000256" key="3">
    <source>
        <dbReference type="ARBA" id="ARBA00022475"/>
    </source>
</evidence>
<dbReference type="PROSITE" id="PS50928">
    <property type="entry name" value="ABC_TM1"/>
    <property type="match status" value="1"/>
</dbReference>
<feature type="transmembrane region" description="Helical" evidence="8">
    <location>
        <begin position="160"/>
        <end position="179"/>
    </location>
</feature>
<feature type="transmembrane region" description="Helical" evidence="8">
    <location>
        <begin position="83"/>
        <end position="103"/>
    </location>
</feature>
<feature type="transmembrane region" description="Helical" evidence="8">
    <location>
        <begin position="36"/>
        <end position="54"/>
    </location>
</feature>
<dbReference type="CDD" id="cd06261">
    <property type="entry name" value="TM_PBP2"/>
    <property type="match status" value="1"/>
</dbReference>
<evidence type="ECO:0000256" key="6">
    <source>
        <dbReference type="ARBA" id="ARBA00022989"/>
    </source>
</evidence>
<keyword evidence="6 8" id="KW-1133">Transmembrane helix</keyword>
<comment type="caution">
    <text evidence="10">The sequence shown here is derived from an EMBL/GenBank/DDBJ whole genome shotgun (WGS) entry which is preliminary data.</text>
</comment>
<sequence>MSRPTTRSHPVSDEQETTERVEGALKVVPLRRPWRWVAAVVVLVLVAMAAHLAVTNERWQWSVVGSYLFSQPVLDGVLRTLELTALAEILGLATGVTLAVMRLSRNPILAWAARIYIWVFRSIPPLVLILVVYFLSALIPQLSIGIPFGPSFVSVETNQVVTQLVAAVTALGFAQAAYISEIVRGAILSISPGQSRAAMSLGMRPGQITRKIILPQAMRVAVPPLGNEVISMLKNTSLVSVIAYAELLTTVQQIYSRSYQQIPLLVVACLWYLALTTVATIGQSFLERHLGRSAASGGGRVR</sequence>
<keyword evidence="2 8" id="KW-0813">Transport</keyword>
<dbReference type="NCBIfam" id="TIGR01726">
    <property type="entry name" value="HEQRo_perm_3TM"/>
    <property type="match status" value="1"/>
</dbReference>
<dbReference type="GO" id="GO:0043190">
    <property type="term" value="C:ATP-binding cassette (ABC) transporter complex"/>
    <property type="evidence" value="ECO:0007669"/>
    <property type="project" value="InterPro"/>
</dbReference>
<keyword evidence="11" id="KW-1185">Reference proteome</keyword>
<feature type="transmembrane region" description="Helical" evidence="8">
    <location>
        <begin position="115"/>
        <end position="140"/>
    </location>
</feature>
<feature type="transmembrane region" description="Helical" evidence="8">
    <location>
        <begin position="262"/>
        <end position="286"/>
    </location>
</feature>
<accession>A0A6N7YU40</accession>
<reference evidence="10 11" key="1">
    <citation type="submission" date="2019-11" db="EMBL/GenBank/DDBJ databases">
        <title>Draft genome of Amycolatopsis RM579.</title>
        <authorList>
            <person name="Duangmal K."/>
            <person name="Mingma R."/>
        </authorList>
    </citation>
    <scope>NUCLEOTIDE SEQUENCE [LARGE SCALE GENOMIC DNA]</scope>
    <source>
        <strain evidence="10 11">RM579</strain>
    </source>
</reference>
<dbReference type="OrthoDB" id="92598at2"/>
<evidence type="ECO:0000256" key="7">
    <source>
        <dbReference type="ARBA" id="ARBA00023136"/>
    </source>
</evidence>
<organism evidence="10 11">
    <name type="scientific">Amycolatopsis pithecellobii</name>
    <dbReference type="NCBI Taxonomy" id="664692"/>
    <lineage>
        <taxon>Bacteria</taxon>
        <taxon>Bacillati</taxon>
        <taxon>Actinomycetota</taxon>
        <taxon>Actinomycetes</taxon>
        <taxon>Pseudonocardiales</taxon>
        <taxon>Pseudonocardiaceae</taxon>
        <taxon>Amycolatopsis</taxon>
    </lineage>
</organism>
<dbReference type="Proteomes" id="UP000440096">
    <property type="component" value="Unassembled WGS sequence"/>
</dbReference>
<evidence type="ECO:0000256" key="4">
    <source>
        <dbReference type="ARBA" id="ARBA00022692"/>
    </source>
</evidence>
<feature type="domain" description="ABC transmembrane type-1" evidence="9">
    <location>
        <begin position="77"/>
        <end position="283"/>
    </location>
</feature>
<gene>
    <name evidence="10" type="ORF">GKO32_21750</name>
</gene>
<dbReference type="Pfam" id="PF00528">
    <property type="entry name" value="BPD_transp_1"/>
    <property type="match status" value="1"/>
</dbReference>
<dbReference type="Gene3D" id="1.10.3720.10">
    <property type="entry name" value="MetI-like"/>
    <property type="match status" value="1"/>
</dbReference>
<protein>
    <submittedName>
        <fullName evidence="10">ABC transporter permease subunit</fullName>
    </submittedName>
</protein>
<evidence type="ECO:0000256" key="1">
    <source>
        <dbReference type="ARBA" id="ARBA00004651"/>
    </source>
</evidence>
<keyword evidence="5" id="KW-0029">Amino-acid transport</keyword>
<evidence type="ECO:0000313" key="11">
    <source>
        <dbReference type="Proteomes" id="UP000440096"/>
    </source>
</evidence>